<dbReference type="InterPro" id="IPR017560">
    <property type="entry name" value="Cyt_c_biogenesis_CcmI"/>
</dbReference>
<evidence type="ECO:0000256" key="1">
    <source>
        <dbReference type="ARBA" id="ARBA00022748"/>
    </source>
</evidence>
<name>A0A1V0GTL7_9RHOB</name>
<dbReference type="RefSeq" id="WP_080621775.1">
    <property type="nucleotide sequence ID" value="NZ_CAWMZI010000001.1"/>
</dbReference>
<protein>
    <submittedName>
        <fullName evidence="2">C-type cytochrome biogenesis protein CcmI</fullName>
    </submittedName>
</protein>
<proteinExistence type="predicted"/>
<evidence type="ECO:0000313" key="2">
    <source>
        <dbReference type="EMBL" id="ARC37168.1"/>
    </source>
</evidence>
<dbReference type="SUPFAM" id="SSF48452">
    <property type="entry name" value="TPR-like"/>
    <property type="match status" value="1"/>
</dbReference>
<gene>
    <name evidence="2" type="primary">ccmI</name>
    <name evidence="2" type="ORF">A6J80_12975</name>
</gene>
<dbReference type="STRING" id="147645.A6J80_12975"/>
<evidence type="ECO:0000313" key="3">
    <source>
        <dbReference type="Proteomes" id="UP000191257"/>
    </source>
</evidence>
<dbReference type="InterPro" id="IPR011990">
    <property type="entry name" value="TPR-like_helical_dom_sf"/>
</dbReference>
<sequence length="406" mass="43390">MFWIICAALTAVVAIAVAAPLMRRGSGTEAPAAAYDLRVYRDQLREVGRDLERRLIEPAEAERLRTEIGRKVLAADRALERQAERARAPGGPLAVAVLLALLGGAFLLYRDLGAPQRPDEPIATRIAAAQARYDARPTQAQAEAAAPKVQRPQPDAEYLRLIEELRAAVAANPNDPRGLELLALHEERLGNLAAARKAQEDLVALRGTDATAADHARLAALMAEAAGGLITPEAEAQMARALQLDPRDPQARFMAGLLQIQNGRPDRAFPVWAALLAEEPADAPWLAPIRTSIQDLAWFAGQPGYTPPEPSGTALPGPDAEAMAAAEAMTPEDRRRMVEGMVEGLETRLATQGGTPDEWARLIGALVVIGRQDHARDILAEARARFAATPEALAVIAEAAGKAGLE</sequence>
<keyword evidence="1" id="KW-0201">Cytochrome c-type biogenesis</keyword>
<dbReference type="EMBL" id="CP020442">
    <property type="protein sequence ID" value="ARC37168.1"/>
    <property type="molecule type" value="Genomic_DNA"/>
</dbReference>
<dbReference type="eggNOG" id="COG4235">
    <property type="taxonomic scope" value="Bacteria"/>
</dbReference>
<accession>A0A1V0GTL7</accession>
<dbReference type="NCBIfam" id="TIGR03142">
    <property type="entry name" value="cytochro_ccmI"/>
    <property type="match status" value="1"/>
</dbReference>
<dbReference type="Proteomes" id="UP000191257">
    <property type="component" value="Chromosome"/>
</dbReference>
<dbReference type="GO" id="GO:0017004">
    <property type="term" value="P:cytochrome complex assembly"/>
    <property type="evidence" value="ECO:0007669"/>
    <property type="project" value="UniProtKB-KW"/>
</dbReference>
<dbReference type="AlphaFoldDB" id="A0A1V0GTL7"/>
<dbReference type="Gene3D" id="1.25.40.10">
    <property type="entry name" value="Tetratricopeptide repeat domain"/>
    <property type="match status" value="1"/>
</dbReference>
<keyword evidence="3" id="KW-1185">Reference proteome</keyword>
<reference evidence="2" key="1">
    <citation type="submission" date="2017-12" db="EMBL/GenBank/DDBJ databases">
        <title>FDA dAtabase for Regulatory Grade micrObial Sequences (FDA-ARGOS): Supporting development and validation of Infectious Disease Dx tests.</title>
        <authorList>
            <person name="Campos J."/>
            <person name="Goldberg B."/>
            <person name="Tallon L."/>
            <person name="Sadzewicz L."/>
            <person name="Sengamalay N."/>
            <person name="Ott S."/>
            <person name="Godinez A."/>
            <person name="Nagaraj S."/>
            <person name="Vyas G."/>
            <person name="Aluvathingal J."/>
            <person name="Nadendla S."/>
            <person name="Geyer C."/>
            <person name="Nandy P."/>
            <person name="Hobson J."/>
            <person name="Sichtig H."/>
        </authorList>
    </citation>
    <scope>NUCLEOTIDE SEQUENCE</scope>
    <source>
        <strain evidence="2">FDAARGOS_252</strain>
    </source>
</reference>
<organism evidence="2 3">
    <name type="scientific">Paracoccus yeei</name>
    <dbReference type="NCBI Taxonomy" id="147645"/>
    <lineage>
        <taxon>Bacteria</taxon>
        <taxon>Pseudomonadati</taxon>
        <taxon>Pseudomonadota</taxon>
        <taxon>Alphaproteobacteria</taxon>
        <taxon>Rhodobacterales</taxon>
        <taxon>Paracoccaceae</taxon>
        <taxon>Paracoccus</taxon>
    </lineage>
</organism>
<dbReference type="KEGG" id="pye:A6J80_12975"/>